<name>A0AAE1MA71_9FABA</name>
<evidence type="ECO:0000313" key="2">
    <source>
        <dbReference type="EMBL" id="KAK4255113.1"/>
    </source>
</evidence>
<comment type="caution">
    <text evidence="2">The sequence shown here is derived from an EMBL/GenBank/DDBJ whole genome shotgun (WGS) entry which is preliminary data.</text>
</comment>
<evidence type="ECO:0000256" key="1">
    <source>
        <dbReference type="SAM" id="MobiDB-lite"/>
    </source>
</evidence>
<dbReference type="Proteomes" id="UP001293593">
    <property type="component" value="Unassembled WGS sequence"/>
</dbReference>
<dbReference type="EMBL" id="JAWXYG010000013">
    <property type="protein sequence ID" value="KAK4255113.1"/>
    <property type="molecule type" value="Genomic_DNA"/>
</dbReference>
<proteinExistence type="predicted"/>
<organism evidence="2 3">
    <name type="scientific">Acacia crassicarpa</name>
    <name type="common">northern wattle</name>
    <dbReference type="NCBI Taxonomy" id="499986"/>
    <lineage>
        <taxon>Eukaryota</taxon>
        <taxon>Viridiplantae</taxon>
        <taxon>Streptophyta</taxon>
        <taxon>Embryophyta</taxon>
        <taxon>Tracheophyta</taxon>
        <taxon>Spermatophyta</taxon>
        <taxon>Magnoliopsida</taxon>
        <taxon>eudicotyledons</taxon>
        <taxon>Gunneridae</taxon>
        <taxon>Pentapetalae</taxon>
        <taxon>rosids</taxon>
        <taxon>fabids</taxon>
        <taxon>Fabales</taxon>
        <taxon>Fabaceae</taxon>
        <taxon>Caesalpinioideae</taxon>
        <taxon>mimosoid clade</taxon>
        <taxon>Acacieae</taxon>
        <taxon>Acacia</taxon>
    </lineage>
</organism>
<protein>
    <submittedName>
        <fullName evidence="2">Uncharacterized protein</fullName>
    </submittedName>
</protein>
<keyword evidence="3" id="KW-1185">Reference proteome</keyword>
<feature type="compositionally biased region" description="Pro residues" evidence="1">
    <location>
        <begin position="1"/>
        <end position="13"/>
    </location>
</feature>
<evidence type="ECO:0000313" key="3">
    <source>
        <dbReference type="Proteomes" id="UP001293593"/>
    </source>
</evidence>
<feature type="region of interest" description="Disordered" evidence="1">
    <location>
        <begin position="1"/>
        <end position="34"/>
    </location>
</feature>
<dbReference type="AlphaFoldDB" id="A0AAE1MA71"/>
<accession>A0AAE1MA71</accession>
<reference evidence="2" key="1">
    <citation type="submission" date="2023-10" db="EMBL/GenBank/DDBJ databases">
        <title>Chromosome-level genome of the transformable northern wattle, Acacia crassicarpa.</title>
        <authorList>
            <person name="Massaro I."/>
            <person name="Sinha N.R."/>
            <person name="Poethig S."/>
            <person name="Leichty A.R."/>
        </authorList>
    </citation>
    <scope>NUCLEOTIDE SEQUENCE</scope>
    <source>
        <strain evidence="2">Acra3RX</strain>
        <tissue evidence="2">Leaf</tissue>
    </source>
</reference>
<gene>
    <name evidence="2" type="ORF">QN277_008151</name>
</gene>
<sequence length="88" mass="9551">MPSLPNHPQPPLPTNISDPRNRVHLPSSSMEPTMDGNCRLGMNLPNAVLPPSNVTSLWQSEFGTARSVQDDSVRPAMPTDVVCLSDDD</sequence>